<evidence type="ECO:0000313" key="1">
    <source>
        <dbReference type="EMBL" id="PNH35802.1"/>
    </source>
</evidence>
<comment type="caution">
    <text evidence="1">The sequence shown here is derived from an EMBL/GenBank/DDBJ whole genome shotgun (WGS) entry which is preliminary data.</text>
</comment>
<organism evidence="1 2">
    <name type="scientific">Verticillium dahliae</name>
    <name type="common">Verticillium wilt</name>
    <dbReference type="NCBI Taxonomy" id="27337"/>
    <lineage>
        <taxon>Eukaryota</taxon>
        <taxon>Fungi</taxon>
        <taxon>Dikarya</taxon>
        <taxon>Ascomycota</taxon>
        <taxon>Pezizomycotina</taxon>
        <taxon>Sordariomycetes</taxon>
        <taxon>Hypocreomycetidae</taxon>
        <taxon>Glomerellales</taxon>
        <taxon>Plectosphaerellaceae</taxon>
        <taxon>Verticillium</taxon>
    </lineage>
</organism>
<dbReference type="EMBL" id="MPSH01000002">
    <property type="protein sequence ID" value="PNH35802.1"/>
    <property type="molecule type" value="Genomic_DNA"/>
</dbReference>
<dbReference type="AlphaFoldDB" id="A0AA45AQY9"/>
<sequence>MRKLDQRKEKEEEEEVVDTIIAYGTRRRGFSKLSVDGKPCCTFVLAVLYAQSWS</sequence>
<dbReference type="Proteomes" id="UP000236305">
    <property type="component" value="Unassembled WGS sequence"/>
</dbReference>
<name>A0AA45AQY9_VERDA</name>
<accession>A0AA45AQY9</accession>
<gene>
    <name evidence="1" type="ORF">BJF96_g903</name>
</gene>
<evidence type="ECO:0000313" key="2">
    <source>
        <dbReference type="Proteomes" id="UP000236305"/>
    </source>
</evidence>
<protein>
    <submittedName>
        <fullName evidence="1">Uncharacterized protein</fullName>
    </submittedName>
</protein>
<reference evidence="1 2" key="1">
    <citation type="submission" date="2017-12" db="EMBL/GenBank/DDBJ databases">
        <title>Comparative genomics yields insights into virulence evolution of Verticillium dahliae.</title>
        <authorList>
            <person name="Fan R."/>
            <person name="Armitage A.D."/>
            <person name="Cascant-Lopez E."/>
            <person name="Sobczyk M."/>
            <person name="Cockerton H.M."/>
            <person name="Harrison R.J."/>
        </authorList>
    </citation>
    <scope>NUCLEOTIDE SEQUENCE [LARGE SCALE GENOMIC DNA]</scope>
    <source>
        <strain evidence="1 2">12008</strain>
    </source>
</reference>
<proteinExistence type="predicted"/>